<evidence type="ECO:0000313" key="2">
    <source>
        <dbReference type="EMBL" id="RPD40585.1"/>
    </source>
</evidence>
<sequence length="288" mass="32466">MKSALNHIRTSLAILMIPAASFAQGSRPISSPNKTTDNMNTRHNKEIISRLYDEVLNKNNFSILEEFVSENYIGPKGEKGVAGFESNIAPVNKAFPDIIWQITELVGEGDKVAVSWISEGTQQNQFLHIPATHKKVNNNGLSIYYFKEGKIVGSRLQPDRLGVLQQLGVLPQDISKLPAIQESLEQVRFIDKFMVPAAAKDEFMKRTNINRQFIKTLPGFIEDEAYTSTDKDGNLHCVTIATWENAGALQKAKEKVQEFYQKDGFDPAEMLKRLHITMDRAVYTKVQH</sequence>
<keyword evidence="1" id="KW-0732">Signal</keyword>
<dbReference type="SUPFAM" id="SSF54909">
    <property type="entry name" value="Dimeric alpha+beta barrel"/>
    <property type="match status" value="1"/>
</dbReference>
<dbReference type="InterPro" id="IPR032710">
    <property type="entry name" value="NTF2-like_dom_sf"/>
</dbReference>
<evidence type="ECO:0000256" key="1">
    <source>
        <dbReference type="SAM" id="SignalP"/>
    </source>
</evidence>
<feature type="signal peptide" evidence="1">
    <location>
        <begin position="1"/>
        <end position="23"/>
    </location>
</feature>
<dbReference type="Gene3D" id="3.10.450.50">
    <property type="match status" value="1"/>
</dbReference>
<dbReference type="InterPro" id="IPR011008">
    <property type="entry name" value="Dimeric_a/b-barrel"/>
</dbReference>
<dbReference type="RefSeq" id="WP_120517099.1">
    <property type="nucleotide sequence ID" value="NZ_QXZY01000008.1"/>
</dbReference>
<name>A0A3N4MB18_9BACT</name>
<dbReference type="Pfam" id="PF07366">
    <property type="entry name" value="SnoaL"/>
    <property type="match status" value="1"/>
</dbReference>
<dbReference type="InterPro" id="IPR009959">
    <property type="entry name" value="Cyclase_SnoaL-like"/>
</dbReference>
<organism evidence="2 3">
    <name type="scientific">Chitinophaga barathri</name>
    <dbReference type="NCBI Taxonomy" id="1647451"/>
    <lineage>
        <taxon>Bacteria</taxon>
        <taxon>Pseudomonadati</taxon>
        <taxon>Bacteroidota</taxon>
        <taxon>Chitinophagia</taxon>
        <taxon>Chitinophagales</taxon>
        <taxon>Chitinophagaceae</taxon>
        <taxon>Chitinophaga</taxon>
    </lineage>
</organism>
<dbReference type="PANTHER" id="PTHR38436:SF1">
    <property type="entry name" value="ESTER CYCLASE"/>
    <property type="match status" value="1"/>
</dbReference>
<evidence type="ECO:0000313" key="3">
    <source>
        <dbReference type="Proteomes" id="UP000279089"/>
    </source>
</evidence>
<dbReference type="OrthoDB" id="4774596at2"/>
<proteinExistence type="predicted"/>
<dbReference type="EMBL" id="RMBX01000007">
    <property type="protein sequence ID" value="RPD40585.1"/>
    <property type="molecule type" value="Genomic_DNA"/>
</dbReference>
<keyword evidence="3" id="KW-1185">Reference proteome</keyword>
<dbReference type="GO" id="GO:0030638">
    <property type="term" value="P:polyketide metabolic process"/>
    <property type="evidence" value="ECO:0007669"/>
    <property type="project" value="InterPro"/>
</dbReference>
<dbReference type="Proteomes" id="UP000279089">
    <property type="component" value="Unassembled WGS sequence"/>
</dbReference>
<reference evidence="3" key="1">
    <citation type="submission" date="2018-11" db="EMBL/GenBank/DDBJ databases">
        <title>Chitinophaga lutea sp.nov., isolate from arsenic contaminated soil.</title>
        <authorList>
            <person name="Zong Y."/>
        </authorList>
    </citation>
    <scope>NUCLEOTIDE SEQUENCE [LARGE SCALE GENOMIC DNA]</scope>
    <source>
        <strain evidence="3">YLT18</strain>
    </source>
</reference>
<dbReference type="SUPFAM" id="SSF54427">
    <property type="entry name" value="NTF2-like"/>
    <property type="match status" value="1"/>
</dbReference>
<dbReference type="Gene3D" id="3.30.70.100">
    <property type="match status" value="1"/>
</dbReference>
<comment type="caution">
    <text evidence="2">The sequence shown here is derived from an EMBL/GenBank/DDBJ whole genome shotgun (WGS) entry which is preliminary data.</text>
</comment>
<feature type="chain" id="PRO_5018240731" description="ABM domain-containing protein" evidence="1">
    <location>
        <begin position="24"/>
        <end position="288"/>
    </location>
</feature>
<protein>
    <recommendedName>
        <fullName evidence="4">ABM domain-containing protein</fullName>
    </recommendedName>
</protein>
<gene>
    <name evidence="2" type="ORF">EG028_14900</name>
</gene>
<evidence type="ECO:0008006" key="4">
    <source>
        <dbReference type="Google" id="ProtNLM"/>
    </source>
</evidence>
<accession>A0A3N4MB18</accession>
<dbReference type="AlphaFoldDB" id="A0A3N4MB18"/>
<dbReference type="PANTHER" id="PTHR38436">
    <property type="entry name" value="POLYKETIDE CYCLASE SNOAL-LIKE DOMAIN"/>
    <property type="match status" value="1"/>
</dbReference>